<evidence type="ECO:0000313" key="1">
    <source>
        <dbReference type="EMBL" id="MBX13847.1"/>
    </source>
</evidence>
<organism evidence="1">
    <name type="scientific">Rhizophora mucronata</name>
    <name type="common">Asiatic mangrove</name>
    <dbReference type="NCBI Taxonomy" id="61149"/>
    <lineage>
        <taxon>Eukaryota</taxon>
        <taxon>Viridiplantae</taxon>
        <taxon>Streptophyta</taxon>
        <taxon>Embryophyta</taxon>
        <taxon>Tracheophyta</taxon>
        <taxon>Spermatophyta</taxon>
        <taxon>Magnoliopsida</taxon>
        <taxon>eudicotyledons</taxon>
        <taxon>Gunneridae</taxon>
        <taxon>Pentapetalae</taxon>
        <taxon>rosids</taxon>
        <taxon>fabids</taxon>
        <taxon>Malpighiales</taxon>
        <taxon>Rhizophoraceae</taxon>
        <taxon>Rhizophora</taxon>
    </lineage>
</organism>
<protein>
    <submittedName>
        <fullName evidence="1">Uncharacterized protein</fullName>
    </submittedName>
</protein>
<proteinExistence type="predicted"/>
<reference evidence="1" key="1">
    <citation type="submission" date="2018-02" db="EMBL/GenBank/DDBJ databases">
        <title>Rhizophora mucronata_Transcriptome.</title>
        <authorList>
            <person name="Meera S.P."/>
            <person name="Sreeshan A."/>
            <person name="Augustine A."/>
        </authorList>
    </citation>
    <scope>NUCLEOTIDE SEQUENCE</scope>
    <source>
        <tissue evidence="1">Leaf</tissue>
    </source>
</reference>
<name>A0A2P2L783_RHIMU</name>
<sequence length="30" mass="3369">MVTRRAEKVDYIFSTSLSRVRVPCELGGPT</sequence>
<accession>A0A2P2L783</accession>
<dbReference type="AlphaFoldDB" id="A0A2P2L783"/>
<dbReference type="EMBL" id="GGEC01033363">
    <property type="protein sequence ID" value="MBX13847.1"/>
    <property type="molecule type" value="Transcribed_RNA"/>
</dbReference>